<gene>
    <name evidence="2" type="ORF">ACFPIE_07215</name>
</gene>
<name>A0ABW0FR51_9CAUL</name>
<dbReference type="InterPro" id="IPR056079">
    <property type="entry name" value="DUF7662"/>
</dbReference>
<evidence type="ECO:0000259" key="1">
    <source>
        <dbReference type="Pfam" id="PF24698"/>
    </source>
</evidence>
<organism evidence="2 3">
    <name type="scientific">Brevundimonas staleyi</name>
    <dbReference type="NCBI Taxonomy" id="74326"/>
    <lineage>
        <taxon>Bacteria</taxon>
        <taxon>Pseudomonadati</taxon>
        <taxon>Pseudomonadota</taxon>
        <taxon>Alphaproteobacteria</taxon>
        <taxon>Caulobacterales</taxon>
        <taxon>Caulobacteraceae</taxon>
        <taxon>Brevundimonas</taxon>
    </lineage>
</organism>
<evidence type="ECO:0000313" key="3">
    <source>
        <dbReference type="Proteomes" id="UP001596152"/>
    </source>
</evidence>
<proteinExistence type="predicted"/>
<evidence type="ECO:0000313" key="2">
    <source>
        <dbReference type="EMBL" id="MFC5343696.1"/>
    </source>
</evidence>
<dbReference type="Pfam" id="PF24698">
    <property type="entry name" value="DUF7662"/>
    <property type="match status" value="1"/>
</dbReference>
<dbReference type="EMBL" id="JBHSLF010000014">
    <property type="protein sequence ID" value="MFC5343696.1"/>
    <property type="molecule type" value="Genomic_DNA"/>
</dbReference>
<dbReference type="Proteomes" id="UP001596152">
    <property type="component" value="Unassembled WGS sequence"/>
</dbReference>
<protein>
    <recommendedName>
        <fullName evidence="1">DUF7662 domain-containing protein</fullName>
    </recommendedName>
</protein>
<sequence>MTFRDLERVVGRLLPKAATQSSWWDEAETGADDSPQTRAWQSAGFRPVVDLKSEHVRFERID</sequence>
<dbReference type="RefSeq" id="WP_374035974.1">
    <property type="nucleotide sequence ID" value="NZ_CP169082.1"/>
</dbReference>
<feature type="domain" description="DUF7662" evidence="1">
    <location>
        <begin position="1"/>
        <end position="58"/>
    </location>
</feature>
<comment type="caution">
    <text evidence="2">The sequence shown here is derived from an EMBL/GenBank/DDBJ whole genome shotgun (WGS) entry which is preliminary data.</text>
</comment>
<keyword evidence="3" id="KW-1185">Reference proteome</keyword>
<reference evidence="3" key="1">
    <citation type="journal article" date="2019" name="Int. J. Syst. Evol. Microbiol.">
        <title>The Global Catalogue of Microorganisms (GCM) 10K type strain sequencing project: providing services to taxonomists for standard genome sequencing and annotation.</title>
        <authorList>
            <consortium name="The Broad Institute Genomics Platform"/>
            <consortium name="The Broad Institute Genome Sequencing Center for Infectious Disease"/>
            <person name="Wu L."/>
            <person name="Ma J."/>
        </authorList>
    </citation>
    <scope>NUCLEOTIDE SEQUENCE [LARGE SCALE GENOMIC DNA]</scope>
    <source>
        <strain evidence="3">JCM 12125</strain>
    </source>
</reference>
<accession>A0ABW0FR51</accession>